<evidence type="ECO:0000313" key="2">
    <source>
        <dbReference type="Ensembl" id="ENSCCRP00010062988.1"/>
    </source>
</evidence>
<proteinExistence type="predicted"/>
<feature type="chain" id="PRO_5034665594" evidence="1">
    <location>
        <begin position="18"/>
        <end position="61"/>
    </location>
</feature>
<sequence>MMLGVLFIAAFAAVARVNDVLKYTDDDFEIGDHDFILVEFFAPCMYYKYCKNDVCVYTQLL</sequence>
<name>A0A8C1LJM6_CYPCA</name>
<organism evidence="2 3">
    <name type="scientific">Cyprinus carpio</name>
    <name type="common">Common carp</name>
    <dbReference type="NCBI Taxonomy" id="7962"/>
    <lineage>
        <taxon>Eukaryota</taxon>
        <taxon>Metazoa</taxon>
        <taxon>Chordata</taxon>
        <taxon>Craniata</taxon>
        <taxon>Vertebrata</taxon>
        <taxon>Euteleostomi</taxon>
        <taxon>Actinopterygii</taxon>
        <taxon>Neopterygii</taxon>
        <taxon>Teleostei</taxon>
        <taxon>Ostariophysi</taxon>
        <taxon>Cypriniformes</taxon>
        <taxon>Cyprinidae</taxon>
        <taxon>Cyprininae</taxon>
        <taxon>Cyprinus</taxon>
    </lineage>
</organism>
<evidence type="ECO:0000313" key="3">
    <source>
        <dbReference type="Proteomes" id="UP000694427"/>
    </source>
</evidence>
<keyword evidence="3" id="KW-1185">Reference proteome</keyword>
<dbReference type="Ensembl" id="ENSCCRT00010069135.1">
    <property type="protein sequence ID" value="ENSCCRP00010062988.1"/>
    <property type="gene ID" value="ENSCCRG00010026837.1"/>
</dbReference>
<reference evidence="2" key="1">
    <citation type="submission" date="2025-08" db="UniProtKB">
        <authorList>
            <consortium name="Ensembl"/>
        </authorList>
    </citation>
    <scope>IDENTIFICATION</scope>
</reference>
<dbReference type="AlphaFoldDB" id="A0A8C1LJM6"/>
<feature type="signal peptide" evidence="1">
    <location>
        <begin position="1"/>
        <end position="17"/>
    </location>
</feature>
<keyword evidence="1" id="KW-0732">Signal</keyword>
<accession>A0A8C1LJM6</accession>
<reference evidence="2" key="2">
    <citation type="submission" date="2025-09" db="UniProtKB">
        <authorList>
            <consortium name="Ensembl"/>
        </authorList>
    </citation>
    <scope>IDENTIFICATION</scope>
</reference>
<dbReference type="Proteomes" id="UP000694427">
    <property type="component" value="Unplaced"/>
</dbReference>
<evidence type="ECO:0000256" key="1">
    <source>
        <dbReference type="SAM" id="SignalP"/>
    </source>
</evidence>
<protein>
    <submittedName>
        <fullName evidence="2">Uncharacterized protein</fullName>
    </submittedName>
</protein>